<evidence type="ECO:0000256" key="10">
    <source>
        <dbReference type="ARBA" id="ARBA00029668"/>
    </source>
</evidence>
<gene>
    <name evidence="13" type="ORF">BS47DRAFT_1365524</name>
</gene>
<evidence type="ECO:0000256" key="4">
    <source>
        <dbReference type="ARBA" id="ARBA00011919"/>
    </source>
</evidence>
<comment type="caution">
    <text evidence="13">The sequence shown here is derived from an EMBL/GenBank/DDBJ whole genome shotgun (WGS) entry which is preliminary data.</text>
</comment>
<dbReference type="PANTHER" id="PTHR12588:SF0">
    <property type="entry name" value="INOSITOL OXYGENASE"/>
    <property type="match status" value="1"/>
</dbReference>
<dbReference type="GO" id="GO:0005506">
    <property type="term" value="F:iron ion binding"/>
    <property type="evidence" value="ECO:0007669"/>
    <property type="project" value="InterPro"/>
</dbReference>
<dbReference type="SUPFAM" id="SSF109604">
    <property type="entry name" value="HD-domain/PDEase-like"/>
    <property type="match status" value="2"/>
</dbReference>
<evidence type="ECO:0000313" key="13">
    <source>
        <dbReference type="EMBL" id="KAF9509068.1"/>
    </source>
</evidence>
<organism evidence="13 14">
    <name type="scientific">Hydnum rufescens UP504</name>
    <dbReference type="NCBI Taxonomy" id="1448309"/>
    <lineage>
        <taxon>Eukaryota</taxon>
        <taxon>Fungi</taxon>
        <taxon>Dikarya</taxon>
        <taxon>Basidiomycota</taxon>
        <taxon>Agaricomycotina</taxon>
        <taxon>Agaricomycetes</taxon>
        <taxon>Cantharellales</taxon>
        <taxon>Hydnaceae</taxon>
        <taxon>Hydnum</taxon>
    </lineage>
</organism>
<evidence type="ECO:0000256" key="8">
    <source>
        <dbReference type="ARBA" id="ARBA00023002"/>
    </source>
</evidence>
<dbReference type="GO" id="GO:0005737">
    <property type="term" value="C:cytoplasm"/>
    <property type="evidence" value="ECO:0007669"/>
    <property type="project" value="UniProtKB-SubCell"/>
</dbReference>
<proteinExistence type="inferred from homology"/>
<evidence type="ECO:0000256" key="9">
    <source>
        <dbReference type="ARBA" id="ARBA00023004"/>
    </source>
</evidence>
<evidence type="ECO:0000256" key="2">
    <source>
        <dbReference type="ARBA" id="ARBA00005167"/>
    </source>
</evidence>
<dbReference type="InterPro" id="IPR007828">
    <property type="entry name" value="Inositol_oxygenase"/>
</dbReference>
<feature type="binding site" evidence="12">
    <location>
        <position position="178"/>
    </location>
    <ligand>
        <name>Fe cation</name>
        <dbReference type="ChEBI" id="CHEBI:24875"/>
        <label>1</label>
    </ligand>
</feature>
<dbReference type="Proteomes" id="UP000886523">
    <property type="component" value="Unassembled WGS sequence"/>
</dbReference>
<protein>
    <recommendedName>
        <fullName evidence="5">Inositol oxygenase</fullName>
        <ecNumber evidence="4">1.13.99.1</ecNumber>
    </recommendedName>
    <alternativeName>
        <fullName evidence="10">Myo-inositol oxygenase</fullName>
    </alternativeName>
</protein>
<name>A0A9P6ANJ6_9AGAM</name>
<evidence type="ECO:0000313" key="14">
    <source>
        <dbReference type="Proteomes" id="UP000886523"/>
    </source>
</evidence>
<keyword evidence="7 12" id="KW-0479">Metal-binding</keyword>
<evidence type="ECO:0000256" key="3">
    <source>
        <dbReference type="ARBA" id="ARBA00005286"/>
    </source>
</evidence>
<dbReference type="EMBL" id="MU129044">
    <property type="protein sequence ID" value="KAF9509068.1"/>
    <property type="molecule type" value="Genomic_DNA"/>
</dbReference>
<dbReference type="GO" id="GO:0019310">
    <property type="term" value="P:inositol catabolic process"/>
    <property type="evidence" value="ECO:0007669"/>
    <property type="project" value="InterPro"/>
</dbReference>
<evidence type="ECO:0000256" key="7">
    <source>
        <dbReference type="ARBA" id="ARBA00022723"/>
    </source>
</evidence>
<comment type="pathway">
    <text evidence="2">Polyol metabolism; myo-inositol degradation into D-glucuronate; D-glucuronate from myo-inositol: step 1/1.</text>
</comment>
<keyword evidence="6" id="KW-0963">Cytoplasm</keyword>
<dbReference type="AlphaFoldDB" id="A0A9P6ANJ6"/>
<keyword evidence="8" id="KW-0560">Oxidoreductase</keyword>
<dbReference type="EC" id="1.13.99.1" evidence="4"/>
<comment type="catalytic activity">
    <reaction evidence="11">
        <text>myo-inositol + O2 = D-glucuronate + H2O + H(+)</text>
        <dbReference type="Rhea" id="RHEA:23696"/>
        <dbReference type="ChEBI" id="CHEBI:15377"/>
        <dbReference type="ChEBI" id="CHEBI:15378"/>
        <dbReference type="ChEBI" id="CHEBI:15379"/>
        <dbReference type="ChEBI" id="CHEBI:17268"/>
        <dbReference type="ChEBI" id="CHEBI:58720"/>
        <dbReference type="EC" id="1.13.99.1"/>
    </reaction>
</comment>
<evidence type="ECO:0000256" key="12">
    <source>
        <dbReference type="PIRSR" id="PIRSR607828-2"/>
    </source>
</evidence>
<dbReference type="GO" id="GO:0050113">
    <property type="term" value="F:inositol oxygenase activity"/>
    <property type="evidence" value="ECO:0007669"/>
    <property type="project" value="UniProtKB-EC"/>
</dbReference>
<accession>A0A9P6ANJ6</accession>
<comment type="similarity">
    <text evidence="3">Belongs to the myo-inositol oxygenase family.</text>
</comment>
<comment type="subcellular location">
    <subcellularLocation>
        <location evidence="1">Cytoplasm</location>
    </subcellularLocation>
</comment>
<sequence length="406" mass="44187">MRVSAFGWRLAVATKEARETLSRIRLESAWRSKCRAESALKSSMRAQADTTAEYKRIRLPLRLSDRMGTGMDAGWVDPRSGGQWAVVGDTFVVGCKFDERVIFHETFAANPDSKDPVYSTVNGVYAVYSSASFIVTKPRPPPRTSSFWSPQSRLQPRYCYPMEQSSLPKQGLAMIRYHSFYPWHGEGACVHLMNSRDYKHLEAVCAFNPYDLYSSPTTPCILANVGSSYGNMEIVCLAAPLRFAPQPSHTADAIPQIQESRRYEAVRFHLPRQHSLHFALGASYKPGHSQYYSKHPTRWTDILGTSVHITEAGHDAFKLATGLGGHEFTVVSDQAGHLATLAVSGAGVVTSVGASVYTAATSLPTNTVGSNIAARFGTSLPWLPAPIIIALGSVAAGGMLGAGTVI</sequence>
<reference evidence="13" key="1">
    <citation type="journal article" date="2020" name="Nat. Commun.">
        <title>Large-scale genome sequencing of mycorrhizal fungi provides insights into the early evolution of symbiotic traits.</title>
        <authorList>
            <person name="Miyauchi S."/>
            <person name="Kiss E."/>
            <person name="Kuo A."/>
            <person name="Drula E."/>
            <person name="Kohler A."/>
            <person name="Sanchez-Garcia M."/>
            <person name="Morin E."/>
            <person name="Andreopoulos B."/>
            <person name="Barry K.W."/>
            <person name="Bonito G."/>
            <person name="Buee M."/>
            <person name="Carver A."/>
            <person name="Chen C."/>
            <person name="Cichocki N."/>
            <person name="Clum A."/>
            <person name="Culley D."/>
            <person name="Crous P.W."/>
            <person name="Fauchery L."/>
            <person name="Girlanda M."/>
            <person name="Hayes R.D."/>
            <person name="Keri Z."/>
            <person name="LaButti K."/>
            <person name="Lipzen A."/>
            <person name="Lombard V."/>
            <person name="Magnuson J."/>
            <person name="Maillard F."/>
            <person name="Murat C."/>
            <person name="Nolan M."/>
            <person name="Ohm R.A."/>
            <person name="Pangilinan J."/>
            <person name="Pereira M.F."/>
            <person name="Perotto S."/>
            <person name="Peter M."/>
            <person name="Pfister S."/>
            <person name="Riley R."/>
            <person name="Sitrit Y."/>
            <person name="Stielow J.B."/>
            <person name="Szollosi G."/>
            <person name="Zifcakova L."/>
            <person name="Stursova M."/>
            <person name="Spatafora J.W."/>
            <person name="Tedersoo L."/>
            <person name="Vaario L.M."/>
            <person name="Yamada A."/>
            <person name="Yan M."/>
            <person name="Wang P."/>
            <person name="Xu J."/>
            <person name="Bruns T."/>
            <person name="Baldrian P."/>
            <person name="Vilgalys R."/>
            <person name="Dunand C."/>
            <person name="Henrissat B."/>
            <person name="Grigoriev I.V."/>
            <person name="Hibbett D."/>
            <person name="Nagy L.G."/>
            <person name="Martin F.M."/>
        </authorList>
    </citation>
    <scope>NUCLEOTIDE SEQUENCE</scope>
    <source>
        <strain evidence="13">UP504</strain>
    </source>
</reference>
<dbReference type="Pfam" id="PF05153">
    <property type="entry name" value="MIOX"/>
    <property type="match status" value="2"/>
</dbReference>
<evidence type="ECO:0000256" key="1">
    <source>
        <dbReference type="ARBA" id="ARBA00004496"/>
    </source>
</evidence>
<evidence type="ECO:0000256" key="5">
    <source>
        <dbReference type="ARBA" id="ARBA00019269"/>
    </source>
</evidence>
<keyword evidence="14" id="KW-1185">Reference proteome</keyword>
<keyword evidence="9 12" id="KW-0408">Iron</keyword>
<evidence type="ECO:0000256" key="6">
    <source>
        <dbReference type="ARBA" id="ARBA00022490"/>
    </source>
</evidence>
<comment type="cofactor">
    <cofactor evidence="12">
        <name>Fe cation</name>
        <dbReference type="ChEBI" id="CHEBI:24875"/>
    </cofactor>
    <text evidence="12">Binds 2 iron ions per subunit.</text>
</comment>
<dbReference type="PANTHER" id="PTHR12588">
    <property type="entry name" value="MYOINOSITOL OXYGENASE"/>
    <property type="match status" value="1"/>
</dbReference>
<feature type="binding site" evidence="12">
    <location>
        <position position="211"/>
    </location>
    <ligand>
        <name>Fe cation</name>
        <dbReference type="ChEBI" id="CHEBI:24875"/>
        <label>1</label>
    </ligand>
</feature>
<evidence type="ECO:0000256" key="11">
    <source>
        <dbReference type="ARBA" id="ARBA00048271"/>
    </source>
</evidence>
<dbReference type="OrthoDB" id="4095724at2759"/>